<sequence>GRRAINKARGLSQWPTLHLVGALTYHLPKWESERRNLW</sequence>
<reference evidence="1" key="5">
    <citation type="journal article" date="2021" name="G3 (Bethesda)">
        <title>Aegilops tauschii genome assembly Aet v5.0 features greater sequence contiguity and improved annotation.</title>
        <authorList>
            <person name="Wang L."/>
            <person name="Zhu T."/>
            <person name="Rodriguez J.C."/>
            <person name="Deal K.R."/>
            <person name="Dubcovsky J."/>
            <person name="McGuire P.E."/>
            <person name="Lux T."/>
            <person name="Spannagl M."/>
            <person name="Mayer K.F.X."/>
            <person name="Baldrich P."/>
            <person name="Meyers B.C."/>
            <person name="Huo N."/>
            <person name="Gu Y.Q."/>
            <person name="Zhou H."/>
            <person name="Devos K.M."/>
            <person name="Bennetzen J.L."/>
            <person name="Unver T."/>
            <person name="Budak H."/>
            <person name="Gulick P.J."/>
            <person name="Galiba G."/>
            <person name="Kalapos B."/>
            <person name="Nelson D.R."/>
            <person name="Li P."/>
            <person name="You F.M."/>
            <person name="Luo M.C."/>
            <person name="Dvorak J."/>
        </authorList>
    </citation>
    <scope>NUCLEOTIDE SEQUENCE [LARGE SCALE GENOMIC DNA]</scope>
    <source>
        <strain evidence="1">cv. AL8/78</strain>
    </source>
</reference>
<dbReference type="Proteomes" id="UP000015105">
    <property type="component" value="Chromosome 7D"/>
</dbReference>
<dbReference type="EnsemblPlants" id="AET7Gv20261100.1">
    <property type="protein sequence ID" value="AET7Gv20261100.1"/>
    <property type="gene ID" value="AET7Gv20261100"/>
</dbReference>
<dbReference type="Gramene" id="AET7Gv20261100.1">
    <property type="protein sequence ID" value="AET7Gv20261100.1"/>
    <property type="gene ID" value="AET7Gv20261100"/>
</dbReference>
<reference evidence="1" key="3">
    <citation type="journal article" date="2017" name="Nature">
        <title>Genome sequence of the progenitor of the wheat D genome Aegilops tauschii.</title>
        <authorList>
            <person name="Luo M.C."/>
            <person name="Gu Y.Q."/>
            <person name="Puiu D."/>
            <person name="Wang H."/>
            <person name="Twardziok S.O."/>
            <person name="Deal K.R."/>
            <person name="Huo N."/>
            <person name="Zhu T."/>
            <person name="Wang L."/>
            <person name="Wang Y."/>
            <person name="McGuire P.E."/>
            <person name="Liu S."/>
            <person name="Long H."/>
            <person name="Ramasamy R.K."/>
            <person name="Rodriguez J.C."/>
            <person name="Van S.L."/>
            <person name="Yuan L."/>
            <person name="Wang Z."/>
            <person name="Xia Z."/>
            <person name="Xiao L."/>
            <person name="Anderson O.D."/>
            <person name="Ouyang S."/>
            <person name="Liang Y."/>
            <person name="Zimin A.V."/>
            <person name="Pertea G."/>
            <person name="Qi P."/>
            <person name="Bennetzen J.L."/>
            <person name="Dai X."/>
            <person name="Dawson M.W."/>
            <person name="Muller H.G."/>
            <person name="Kugler K."/>
            <person name="Rivarola-Duarte L."/>
            <person name="Spannagl M."/>
            <person name="Mayer K.F.X."/>
            <person name="Lu F.H."/>
            <person name="Bevan M.W."/>
            <person name="Leroy P."/>
            <person name="Li P."/>
            <person name="You F.M."/>
            <person name="Sun Q."/>
            <person name="Liu Z."/>
            <person name="Lyons E."/>
            <person name="Wicker T."/>
            <person name="Salzberg S.L."/>
            <person name="Devos K.M."/>
            <person name="Dvorak J."/>
        </authorList>
    </citation>
    <scope>NUCLEOTIDE SEQUENCE [LARGE SCALE GENOMIC DNA]</scope>
    <source>
        <strain evidence="1">cv. AL8/78</strain>
    </source>
</reference>
<protein>
    <submittedName>
        <fullName evidence="1">Uncharacterized protein</fullName>
    </submittedName>
</protein>
<organism evidence="1 2">
    <name type="scientific">Aegilops tauschii subsp. strangulata</name>
    <name type="common">Goatgrass</name>
    <dbReference type="NCBI Taxonomy" id="200361"/>
    <lineage>
        <taxon>Eukaryota</taxon>
        <taxon>Viridiplantae</taxon>
        <taxon>Streptophyta</taxon>
        <taxon>Embryophyta</taxon>
        <taxon>Tracheophyta</taxon>
        <taxon>Spermatophyta</taxon>
        <taxon>Magnoliopsida</taxon>
        <taxon>Liliopsida</taxon>
        <taxon>Poales</taxon>
        <taxon>Poaceae</taxon>
        <taxon>BOP clade</taxon>
        <taxon>Pooideae</taxon>
        <taxon>Triticodae</taxon>
        <taxon>Triticeae</taxon>
        <taxon>Triticinae</taxon>
        <taxon>Aegilops</taxon>
    </lineage>
</organism>
<dbReference type="AlphaFoldDB" id="A0A453QP26"/>
<proteinExistence type="predicted"/>
<accession>A0A453QP26</accession>
<evidence type="ECO:0000313" key="2">
    <source>
        <dbReference type="Proteomes" id="UP000015105"/>
    </source>
</evidence>
<evidence type="ECO:0000313" key="1">
    <source>
        <dbReference type="EnsemblPlants" id="AET7Gv20261100.1"/>
    </source>
</evidence>
<reference evidence="2" key="2">
    <citation type="journal article" date="2017" name="Nat. Plants">
        <title>The Aegilops tauschii genome reveals multiple impacts of transposons.</title>
        <authorList>
            <person name="Zhao G."/>
            <person name="Zou C."/>
            <person name="Li K."/>
            <person name="Wang K."/>
            <person name="Li T."/>
            <person name="Gao L."/>
            <person name="Zhang X."/>
            <person name="Wang H."/>
            <person name="Yang Z."/>
            <person name="Liu X."/>
            <person name="Jiang W."/>
            <person name="Mao L."/>
            <person name="Kong X."/>
            <person name="Jiao Y."/>
            <person name="Jia J."/>
        </authorList>
    </citation>
    <scope>NUCLEOTIDE SEQUENCE [LARGE SCALE GENOMIC DNA]</scope>
    <source>
        <strain evidence="2">cv. AL8/78</strain>
    </source>
</reference>
<reference evidence="1" key="4">
    <citation type="submission" date="2019-03" db="UniProtKB">
        <authorList>
            <consortium name="EnsemblPlants"/>
        </authorList>
    </citation>
    <scope>IDENTIFICATION</scope>
</reference>
<keyword evidence="2" id="KW-1185">Reference proteome</keyword>
<name>A0A453QP26_AEGTS</name>
<reference evidence="2" key="1">
    <citation type="journal article" date="2014" name="Science">
        <title>Ancient hybridizations among the ancestral genomes of bread wheat.</title>
        <authorList>
            <consortium name="International Wheat Genome Sequencing Consortium,"/>
            <person name="Marcussen T."/>
            <person name="Sandve S.R."/>
            <person name="Heier L."/>
            <person name="Spannagl M."/>
            <person name="Pfeifer M."/>
            <person name="Jakobsen K.S."/>
            <person name="Wulff B.B."/>
            <person name="Steuernagel B."/>
            <person name="Mayer K.F."/>
            <person name="Olsen O.A."/>
        </authorList>
    </citation>
    <scope>NUCLEOTIDE SEQUENCE [LARGE SCALE GENOMIC DNA]</scope>
    <source>
        <strain evidence="2">cv. AL8/78</strain>
    </source>
</reference>